<gene>
    <name evidence="2" type="ORF">MYAM1_002306</name>
</gene>
<proteinExistence type="predicted"/>
<feature type="domain" description="Zinc finger CHCC-type" evidence="1">
    <location>
        <begin position="146"/>
        <end position="182"/>
    </location>
</feature>
<dbReference type="GO" id="GO:0005739">
    <property type="term" value="C:mitochondrion"/>
    <property type="evidence" value="ECO:0007669"/>
    <property type="project" value="GOC"/>
</dbReference>
<dbReference type="Gene3D" id="2.60.260.40">
    <property type="entry name" value="q5lls5 like domains"/>
    <property type="match status" value="1"/>
</dbReference>
<dbReference type="FunFam" id="2.60.260.40:FF:000003">
    <property type="entry name" value="NADH dehydrogenase [ubiquinone] iron-sulfur protein 6, mitochondrial"/>
    <property type="match status" value="1"/>
</dbReference>
<evidence type="ECO:0000313" key="3">
    <source>
        <dbReference type="Proteomes" id="UP001219567"/>
    </source>
</evidence>
<organism evidence="2 3">
    <name type="scientific">Malassezia yamatoensis</name>
    <dbReference type="NCBI Taxonomy" id="253288"/>
    <lineage>
        <taxon>Eukaryota</taxon>
        <taxon>Fungi</taxon>
        <taxon>Dikarya</taxon>
        <taxon>Basidiomycota</taxon>
        <taxon>Ustilaginomycotina</taxon>
        <taxon>Malasseziomycetes</taxon>
        <taxon>Malasseziales</taxon>
        <taxon>Malasseziaceae</taxon>
        <taxon>Malassezia</taxon>
    </lineage>
</organism>
<dbReference type="Proteomes" id="UP001219567">
    <property type="component" value="Chromosome 3"/>
</dbReference>
<name>A0AAJ5YVM7_9BASI</name>
<protein>
    <recommendedName>
        <fullName evidence="1">Zinc finger CHCC-type domain-containing protein</fullName>
    </recommendedName>
</protein>
<dbReference type="PANTHER" id="PTHR13156:SF0">
    <property type="entry name" value="NADH DEHYDROGENASE [UBIQUINONE] IRON-SULFUR PROTEIN 6, MITOCHONDRIAL"/>
    <property type="match status" value="1"/>
</dbReference>
<evidence type="ECO:0000313" key="2">
    <source>
        <dbReference type="EMBL" id="WFC99561.1"/>
    </source>
</evidence>
<sequence>MLVRAYAAPMRAVMRHTSAVPAGVRWKSTKTATVTQTATKPKTETAVANHEQSRDLFGDFVRPQVDGKYLVSDKEIRIAEPQTPPEVKEYGTEQAPNYATTWSKSQRPKAEAMKGPRFEQVAMEFQPAPLSAMELISNVPVQVTTQRVVSCDGGDGPLGHPRVYINLDKPGPKGCPYCGIRYEKRDEHPHLVP</sequence>
<dbReference type="InterPro" id="IPR019401">
    <property type="entry name" value="Znf_CHCC"/>
</dbReference>
<dbReference type="EMBL" id="CP119945">
    <property type="protein sequence ID" value="WFC99561.1"/>
    <property type="molecule type" value="Genomic_DNA"/>
</dbReference>
<evidence type="ECO:0000259" key="1">
    <source>
        <dbReference type="Pfam" id="PF10276"/>
    </source>
</evidence>
<reference evidence="2 3" key="1">
    <citation type="submission" date="2023-03" db="EMBL/GenBank/DDBJ databases">
        <title>Mating type loci evolution in Malassezia.</title>
        <authorList>
            <person name="Coelho M.A."/>
        </authorList>
    </citation>
    <scope>NUCLEOTIDE SEQUENCE [LARGE SCALE GENOMIC DNA]</scope>
    <source>
        <strain evidence="2 3">CBS 9725</strain>
    </source>
</reference>
<keyword evidence="3" id="KW-1185">Reference proteome</keyword>
<dbReference type="Pfam" id="PF10276">
    <property type="entry name" value="zf-CHCC"/>
    <property type="match status" value="1"/>
</dbReference>
<dbReference type="PANTHER" id="PTHR13156">
    <property type="entry name" value="NADH-UBIQUINONE OXIDOREDUCTASE 13 KD-A SUBUNIT"/>
    <property type="match status" value="1"/>
</dbReference>
<dbReference type="GO" id="GO:0006120">
    <property type="term" value="P:mitochondrial electron transport, NADH to ubiquinone"/>
    <property type="evidence" value="ECO:0007669"/>
    <property type="project" value="TreeGrafter"/>
</dbReference>
<accession>A0AAJ5YVM7</accession>
<dbReference type="AlphaFoldDB" id="A0AAJ5YVM7"/>